<evidence type="ECO:0000313" key="1">
    <source>
        <dbReference type="EMBL" id="OGF55084.1"/>
    </source>
</evidence>
<dbReference type="Proteomes" id="UP000179157">
    <property type="component" value="Unassembled WGS sequence"/>
</dbReference>
<dbReference type="AlphaFoldDB" id="A0A1F5UV97"/>
<dbReference type="GO" id="GO:0006355">
    <property type="term" value="P:regulation of DNA-templated transcription"/>
    <property type="evidence" value="ECO:0007669"/>
    <property type="project" value="InterPro"/>
</dbReference>
<accession>A0A1F5UV97</accession>
<protein>
    <recommendedName>
        <fullName evidence="3">CopG family transcriptional regulator</fullName>
    </recommendedName>
</protein>
<sequence length="97" mass="11228">MMRRTASTQKVTFSFPSDLVRKVKQKAPKGEVSRFVAEAVREKLESEERARLREELKEGYQARAALHKELASEFSEAEEEAYSNYLIYAKAQRKARS</sequence>
<reference evidence="1 2" key="1">
    <citation type="journal article" date="2016" name="Nat. Commun.">
        <title>Thousands of microbial genomes shed light on interconnected biogeochemical processes in an aquifer system.</title>
        <authorList>
            <person name="Anantharaman K."/>
            <person name="Brown C.T."/>
            <person name="Hug L.A."/>
            <person name="Sharon I."/>
            <person name="Castelle C.J."/>
            <person name="Probst A.J."/>
            <person name="Thomas B.C."/>
            <person name="Singh A."/>
            <person name="Wilkins M.J."/>
            <person name="Karaoz U."/>
            <person name="Brodie E.L."/>
            <person name="Williams K.H."/>
            <person name="Hubbard S.S."/>
            <person name="Banfield J.F."/>
        </authorList>
    </citation>
    <scope>NUCLEOTIDE SEQUENCE [LARGE SCALE GENOMIC DNA]</scope>
    <source>
        <strain evidence="2">RBG_16_55_9</strain>
    </source>
</reference>
<proteinExistence type="predicted"/>
<dbReference type="Gene3D" id="1.10.1220.10">
    <property type="entry name" value="Met repressor-like"/>
    <property type="match status" value="1"/>
</dbReference>
<dbReference type="InterPro" id="IPR013321">
    <property type="entry name" value="Arc_rbn_hlx_hlx"/>
</dbReference>
<dbReference type="STRING" id="1817864.A2Z21_04680"/>
<organism evidence="1 2">
    <name type="scientific">Fraserbacteria sp. (strain RBG_16_55_9)</name>
    <dbReference type="NCBI Taxonomy" id="1817864"/>
    <lineage>
        <taxon>Bacteria</taxon>
        <taxon>Candidatus Fraseribacteriota</taxon>
    </lineage>
</organism>
<name>A0A1F5UV97_FRAXR</name>
<comment type="caution">
    <text evidence="1">The sequence shown here is derived from an EMBL/GenBank/DDBJ whole genome shotgun (WGS) entry which is preliminary data.</text>
</comment>
<gene>
    <name evidence="1" type="ORF">A2Z21_04680</name>
</gene>
<evidence type="ECO:0008006" key="3">
    <source>
        <dbReference type="Google" id="ProtNLM"/>
    </source>
</evidence>
<dbReference type="EMBL" id="MFGX01000064">
    <property type="protein sequence ID" value="OGF55084.1"/>
    <property type="molecule type" value="Genomic_DNA"/>
</dbReference>
<evidence type="ECO:0000313" key="2">
    <source>
        <dbReference type="Proteomes" id="UP000179157"/>
    </source>
</evidence>